<gene>
    <name evidence="2" type="ORF">H5410_002281</name>
</gene>
<dbReference type="OrthoDB" id="1306279at2759"/>
<protein>
    <submittedName>
        <fullName evidence="2">Uncharacterized protein</fullName>
    </submittedName>
</protein>
<dbReference type="EMBL" id="JACXVP010000001">
    <property type="protein sequence ID" value="KAG5630564.1"/>
    <property type="molecule type" value="Genomic_DNA"/>
</dbReference>
<comment type="caution">
    <text evidence="2">The sequence shown here is derived from an EMBL/GenBank/DDBJ whole genome shotgun (WGS) entry which is preliminary data.</text>
</comment>
<dbReference type="AlphaFoldDB" id="A0A9J6B1N2"/>
<accession>A0A9J6B1N2</accession>
<evidence type="ECO:0000313" key="2">
    <source>
        <dbReference type="EMBL" id="KAG5630564.1"/>
    </source>
</evidence>
<keyword evidence="3" id="KW-1185">Reference proteome</keyword>
<evidence type="ECO:0000256" key="1">
    <source>
        <dbReference type="SAM" id="Coils"/>
    </source>
</evidence>
<keyword evidence="1" id="KW-0175">Coiled coil</keyword>
<proteinExistence type="predicted"/>
<feature type="coiled-coil region" evidence="1">
    <location>
        <begin position="7"/>
        <end position="37"/>
    </location>
</feature>
<organism evidence="2 3">
    <name type="scientific">Solanum commersonii</name>
    <name type="common">Commerson's wild potato</name>
    <name type="synonym">Commerson's nightshade</name>
    <dbReference type="NCBI Taxonomy" id="4109"/>
    <lineage>
        <taxon>Eukaryota</taxon>
        <taxon>Viridiplantae</taxon>
        <taxon>Streptophyta</taxon>
        <taxon>Embryophyta</taxon>
        <taxon>Tracheophyta</taxon>
        <taxon>Spermatophyta</taxon>
        <taxon>Magnoliopsida</taxon>
        <taxon>eudicotyledons</taxon>
        <taxon>Gunneridae</taxon>
        <taxon>Pentapetalae</taxon>
        <taxon>asterids</taxon>
        <taxon>lamiids</taxon>
        <taxon>Solanales</taxon>
        <taxon>Solanaceae</taxon>
        <taxon>Solanoideae</taxon>
        <taxon>Solaneae</taxon>
        <taxon>Solanum</taxon>
    </lineage>
</organism>
<dbReference type="Proteomes" id="UP000824120">
    <property type="component" value="Chromosome 1"/>
</dbReference>
<reference evidence="2 3" key="1">
    <citation type="submission" date="2020-09" db="EMBL/GenBank/DDBJ databases">
        <title>De no assembly of potato wild relative species, Solanum commersonii.</title>
        <authorList>
            <person name="Cho K."/>
        </authorList>
    </citation>
    <scope>NUCLEOTIDE SEQUENCE [LARGE SCALE GENOMIC DNA]</scope>
    <source>
        <strain evidence="2">LZ3.2</strain>
        <tissue evidence="2">Leaf</tissue>
    </source>
</reference>
<sequence>MEDVVKVKELQFEINSTNQNRKELVQAEEELQQYYKLDEEYWSPKSGMKWFNDGDRNTNFFQSYVKGRRRRLHINEMENEQGVLIKDPTSLAIERIQVPHVMAKWWYTDGPRMLKFEVCIQINT</sequence>
<evidence type="ECO:0000313" key="3">
    <source>
        <dbReference type="Proteomes" id="UP000824120"/>
    </source>
</evidence>
<name>A0A9J6B1N2_SOLCO</name>